<dbReference type="Proteomes" id="UP001239111">
    <property type="component" value="Chromosome 1"/>
</dbReference>
<keyword evidence="2" id="KW-1185">Reference proteome</keyword>
<proteinExistence type="predicted"/>
<accession>A0ACC2Q247</accession>
<gene>
    <name evidence="1" type="ORF">QAD02_023935</name>
</gene>
<protein>
    <submittedName>
        <fullName evidence="1">Uncharacterized protein</fullName>
    </submittedName>
</protein>
<organism evidence="1 2">
    <name type="scientific">Eretmocerus hayati</name>
    <dbReference type="NCBI Taxonomy" id="131215"/>
    <lineage>
        <taxon>Eukaryota</taxon>
        <taxon>Metazoa</taxon>
        <taxon>Ecdysozoa</taxon>
        <taxon>Arthropoda</taxon>
        <taxon>Hexapoda</taxon>
        <taxon>Insecta</taxon>
        <taxon>Pterygota</taxon>
        <taxon>Neoptera</taxon>
        <taxon>Endopterygota</taxon>
        <taxon>Hymenoptera</taxon>
        <taxon>Apocrita</taxon>
        <taxon>Proctotrupomorpha</taxon>
        <taxon>Chalcidoidea</taxon>
        <taxon>Aphelinidae</taxon>
        <taxon>Aphelininae</taxon>
        <taxon>Eretmocerus</taxon>
    </lineage>
</organism>
<name>A0ACC2Q247_9HYME</name>
<evidence type="ECO:0000313" key="2">
    <source>
        <dbReference type="Proteomes" id="UP001239111"/>
    </source>
</evidence>
<evidence type="ECO:0000313" key="1">
    <source>
        <dbReference type="EMBL" id="KAJ8688140.1"/>
    </source>
</evidence>
<reference evidence="1" key="1">
    <citation type="submission" date="2023-04" db="EMBL/GenBank/DDBJ databases">
        <title>A chromosome-level genome assembly of the parasitoid wasp Eretmocerus hayati.</title>
        <authorList>
            <person name="Zhong Y."/>
            <person name="Liu S."/>
            <person name="Liu Y."/>
        </authorList>
    </citation>
    <scope>NUCLEOTIDE SEQUENCE</scope>
    <source>
        <strain evidence="1">ZJU_SS_LIU_2023</strain>
    </source>
</reference>
<dbReference type="EMBL" id="CM056741">
    <property type="protein sequence ID" value="KAJ8688140.1"/>
    <property type="molecule type" value="Genomic_DNA"/>
</dbReference>
<comment type="caution">
    <text evidence="1">The sequence shown here is derived from an EMBL/GenBank/DDBJ whole genome shotgun (WGS) entry which is preliminary data.</text>
</comment>
<sequence length="166" mass="18375">MEITAMFVIFAFSFSAITYTSAADTSTSTSPTTDPETPGDGESKKLLDKWTIQLKDLKSRVKLLSNELKSRIGIRKKKDKNRYSTTNTENRPFTTESNSEKSSDAGNSLYEAGPSNVRAQVQVEVLDEDHDKTSPETEDELVCEAGSSMTEPEQSCCRRTGMTIID</sequence>